<reference evidence="1" key="1">
    <citation type="journal article" date="2020" name="Stud. Mycol.">
        <title>101 Dothideomycetes genomes: a test case for predicting lifestyles and emergence of pathogens.</title>
        <authorList>
            <person name="Haridas S."/>
            <person name="Albert R."/>
            <person name="Binder M."/>
            <person name="Bloem J."/>
            <person name="Labutti K."/>
            <person name="Salamov A."/>
            <person name="Andreopoulos B."/>
            <person name="Baker S."/>
            <person name="Barry K."/>
            <person name="Bills G."/>
            <person name="Bluhm B."/>
            <person name="Cannon C."/>
            <person name="Castanera R."/>
            <person name="Culley D."/>
            <person name="Daum C."/>
            <person name="Ezra D."/>
            <person name="Gonzalez J."/>
            <person name="Henrissat B."/>
            <person name="Kuo A."/>
            <person name="Liang C."/>
            <person name="Lipzen A."/>
            <person name="Lutzoni F."/>
            <person name="Magnuson J."/>
            <person name="Mondo S."/>
            <person name="Nolan M."/>
            <person name="Ohm R."/>
            <person name="Pangilinan J."/>
            <person name="Park H.-J."/>
            <person name="Ramirez L."/>
            <person name="Alfaro M."/>
            <person name="Sun H."/>
            <person name="Tritt A."/>
            <person name="Yoshinaga Y."/>
            <person name="Zwiers L.-H."/>
            <person name="Turgeon B."/>
            <person name="Goodwin S."/>
            <person name="Spatafora J."/>
            <person name="Crous P."/>
            <person name="Grigoriev I."/>
        </authorList>
    </citation>
    <scope>NUCLEOTIDE SEQUENCE</scope>
    <source>
        <strain evidence="1">HMLAC05119</strain>
    </source>
</reference>
<gene>
    <name evidence="1" type="ORF">BDU57DRAFT_305686</name>
</gene>
<accession>A0A6A5QJ01</accession>
<keyword evidence="2" id="KW-1185">Reference proteome</keyword>
<proteinExistence type="predicted"/>
<dbReference type="Proteomes" id="UP000800096">
    <property type="component" value="Unassembled WGS sequence"/>
</dbReference>
<evidence type="ECO:0000313" key="1">
    <source>
        <dbReference type="EMBL" id="KAF1914830.1"/>
    </source>
</evidence>
<evidence type="ECO:0000313" key="2">
    <source>
        <dbReference type="Proteomes" id="UP000800096"/>
    </source>
</evidence>
<name>A0A6A5QJ01_AMPQU</name>
<dbReference type="AlphaFoldDB" id="A0A6A5QJ01"/>
<sequence length="197" mass="21031">MKCYSSSSLHSTIEYPRNSSPAHCHSATKFSISLSTLSTQTALYTTHQSEITHTLQAILALPCGICTPLSPPQFRALVCSIVGLEGLAQPVDLAHVVRNLRVSDSLVHGTAAGRVASDIVRSGPVCAVGDSRAVGCVALALVGAGHYHVCYRRNEGSEEARLELLCRTDSRKFWPPCAGVLGRRRSVSSWGCQGRTA</sequence>
<protein>
    <submittedName>
        <fullName evidence="1">Uncharacterized protein</fullName>
    </submittedName>
</protein>
<organism evidence="1 2">
    <name type="scientific">Ampelomyces quisqualis</name>
    <name type="common">Powdery mildew agent</name>
    <dbReference type="NCBI Taxonomy" id="50730"/>
    <lineage>
        <taxon>Eukaryota</taxon>
        <taxon>Fungi</taxon>
        <taxon>Dikarya</taxon>
        <taxon>Ascomycota</taxon>
        <taxon>Pezizomycotina</taxon>
        <taxon>Dothideomycetes</taxon>
        <taxon>Pleosporomycetidae</taxon>
        <taxon>Pleosporales</taxon>
        <taxon>Pleosporineae</taxon>
        <taxon>Phaeosphaeriaceae</taxon>
        <taxon>Ampelomyces</taxon>
    </lineage>
</organism>
<dbReference type="EMBL" id="ML979137">
    <property type="protein sequence ID" value="KAF1914830.1"/>
    <property type="molecule type" value="Genomic_DNA"/>
</dbReference>